<dbReference type="NCBIfam" id="TIGR01484">
    <property type="entry name" value="HAD-SF-IIB"/>
    <property type="match status" value="1"/>
</dbReference>
<gene>
    <name evidence="1" type="ORF">ACCQ42_04910</name>
</gene>
<dbReference type="EC" id="3.1.3.-" evidence="1"/>
<dbReference type="InterPro" id="IPR000150">
    <property type="entry name" value="Cof"/>
</dbReference>
<dbReference type="SUPFAM" id="SSF56784">
    <property type="entry name" value="HAD-like"/>
    <property type="match status" value="1"/>
</dbReference>
<dbReference type="SFLD" id="SFLDG01144">
    <property type="entry name" value="C2.B.4:_PGP_Like"/>
    <property type="match status" value="1"/>
</dbReference>
<reference evidence="1 2" key="1">
    <citation type="journal article" date="2025" name="Anaerobe">
        <title>Description of Anaerococcus kampingiae sp. nov., Anaerococcus groningensis sp. nov., Anaerococcus martiniensis sp. nov., and Anaerococcus cruorum sp. nov., isolated from human clinical specimens.</title>
        <authorList>
            <person name="Boiten K.E."/>
            <person name="Meijer J."/>
            <person name="van Wezel E.M."/>
            <person name="Veloo A.C.M."/>
        </authorList>
    </citation>
    <scope>NUCLEOTIDE SEQUENCE [LARGE SCALE GENOMIC DNA]</scope>
    <source>
        <strain evidence="1 2">ENR0874</strain>
    </source>
</reference>
<dbReference type="Gene3D" id="3.30.1240.10">
    <property type="match status" value="1"/>
</dbReference>
<dbReference type="SFLD" id="SFLDS00003">
    <property type="entry name" value="Haloacid_Dehalogenase"/>
    <property type="match status" value="1"/>
</dbReference>
<dbReference type="InterPro" id="IPR006379">
    <property type="entry name" value="HAD-SF_hydro_IIB"/>
</dbReference>
<dbReference type="SFLD" id="SFLDG01140">
    <property type="entry name" value="C2.B:_Phosphomannomutase_and_P"/>
    <property type="match status" value="1"/>
</dbReference>
<dbReference type="Pfam" id="PF08282">
    <property type="entry name" value="Hydrolase_3"/>
    <property type="match status" value="1"/>
</dbReference>
<dbReference type="EC" id="3.-.-.-" evidence="1"/>
<evidence type="ECO:0000313" key="1">
    <source>
        <dbReference type="EMBL" id="MFO3667106.1"/>
    </source>
</evidence>
<evidence type="ECO:0000313" key="2">
    <source>
        <dbReference type="Proteomes" id="UP001637994"/>
    </source>
</evidence>
<dbReference type="GO" id="GO:0016787">
    <property type="term" value="F:hydrolase activity"/>
    <property type="evidence" value="ECO:0007669"/>
    <property type="project" value="UniProtKB-KW"/>
</dbReference>
<dbReference type="RefSeq" id="WP_410035520.1">
    <property type="nucleotide sequence ID" value="NZ_JBGMEF010000018.1"/>
</dbReference>
<dbReference type="PANTHER" id="PTHR10000:SF8">
    <property type="entry name" value="HAD SUPERFAMILY HYDROLASE-LIKE, TYPE 3"/>
    <property type="match status" value="1"/>
</dbReference>
<keyword evidence="2" id="KW-1185">Reference proteome</keyword>
<proteinExistence type="predicted"/>
<dbReference type="InterPro" id="IPR036412">
    <property type="entry name" value="HAD-like_sf"/>
</dbReference>
<name>A0ABW9MCR6_9FIRM</name>
<dbReference type="PANTHER" id="PTHR10000">
    <property type="entry name" value="PHOSPHOSERINE PHOSPHATASE"/>
    <property type="match status" value="1"/>
</dbReference>
<protein>
    <submittedName>
        <fullName evidence="1">HAD family hydrolase</fullName>
        <ecNumber evidence="1">3.-.-.-</ecNumber>
        <ecNumber evidence="1">3.1.3.-</ecNumber>
    </submittedName>
</protein>
<dbReference type="CDD" id="cd07516">
    <property type="entry name" value="HAD_Pase"/>
    <property type="match status" value="1"/>
</dbReference>
<comment type="caution">
    <text evidence="1">The sequence shown here is derived from an EMBL/GenBank/DDBJ whole genome shotgun (WGS) entry which is preliminary data.</text>
</comment>
<dbReference type="NCBIfam" id="TIGR00099">
    <property type="entry name" value="Cof-subfamily"/>
    <property type="match status" value="1"/>
</dbReference>
<sequence>MIKLFAFDIDGTLLDSSIKMPDNNIKALRKLNDSGIKTIFASGRVLSSIRYYQKIIGYDNPIVATNGSMIALASNNIYKTYYIDDDILKELFEFCKELKLEFHFYDEENYYTNRVNLDRIKHLKIDNDYGMNYQVDLIIKEDPVSYLLSQGKSANKFQISGIDKNKLSKEEIVSKVNEKFADKLYITSSGSNLLELSNKNSSKWNSISEICEILGISIEEVAAIGDSYNDIPMVKNAKLGFAMGNANETLKKYSDIIVGDNDSSGIVEACDYVLRLNKNV</sequence>
<dbReference type="Proteomes" id="UP001637994">
    <property type="component" value="Unassembled WGS sequence"/>
</dbReference>
<dbReference type="EMBL" id="JBGMEF010000018">
    <property type="protein sequence ID" value="MFO3667106.1"/>
    <property type="molecule type" value="Genomic_DNA"/>
</dbReference>
<dbReference type="InterPro" id="IPR023214">
    <property type="entry name" value="HAD_sf"/>
</dbReference>
<accession>A0ABW9MCR6</accession>
<dbReference type="Gene3D" id="3.40.50.1000">
    <property type="entry name" value="HAD superfamily/HAD-like"/>
    <property type="match status" value="1"/>
</dbReference>
<keyword evidence="1" id="KW-0378">Hydrolase</keyword>
<organism evidence="1 2">
    <name type="scientific">Anaerococcus kampingae</name>
    <dbReference type="NCBI Taxonomy" id="3115614"/>
    <lineage>
        <taxon>Bacteria</taxon>
        <taxon>Bacillati</taxon>
        <taxon>Bacillota</taxon>
        <taxon>Tissierellia</taxon>
        <taxon>Tissierellales</taxon>
        <taxon>Peptoniphilaceae</taxon>
        <taxon>Anaerococcus</taxon>
    </lineage>
</organism>